<comment type="caution">
    <text evidence="7">The sequence shown here is derived from an EMBL/GenBank/DDBJ whole genome shotgun (WGS) entry which is preliminary data.</text>
</comment>
<keyword evidence="8" id="KW-1185">Reference proteome</keyword>
<feature type="transmembrane region" description="Helical" evidence="5">
    <location>
        <begin position="272"/>
        <end position="294"/>
    </location>
</feature>
<evidence type="ECO:0000256" key="4">
    <source>
        <dbReference type="ARBA" id="ARBA00023136"/>
    </source>
</evidence>
<evidence type="ECO:0000256" key="1">
    <source>
        <dbReference type="ARBA" id="ARBA00004141"/>
    </source>
</evidence>
<feature type="domain" description="ABC-2 type transporter transmembrane" evidence="6">
    <location>
        <begin position="20"/>
        <end position="418"/>
    </location>
</feature>
<feature type="transmembrane region" description="Helical" evidence="5">
    <location>
        <begin position="342"/>
        <end position="362"/>
    </location>
</feature>
<comment type="subcellular location">
    <subcellularLocation>
        <location evidence="1">Membrane</location>
        <topology evidence="1">Multi-pass membrane protein</topology>
    </subcellularLocation>
</comment>
<evidence type="ECO:0000313" key="7">
    <source>
        <dbReference type="EMBL" id="MDL4842993.1"/>
    </source>
</evidence>
<evidence type="ECO:0000256" key="3">
    <source>
        <dbReference type="ARBA" id="ARBA00022989"/>
    </source>
</evidence>
<feature type="transmembrane region" description="Helical" evidence="5">
    <location>
        <begin position="228"/>
        <end position="251"/>
    </location>
</feature>
<gene>
    <name evidence="7" type="ORF">QQS35_21375</name>
</gene>
<dbReference type="PANTHER" id="PTHR43027:SF1">
    <property type="entry name" value="DOXORUBICIN RESISTANCE ABC TRANSPORTER PERMEASE PROTEIN DRRC-RELATED"/>
    <property type="match status" value="1"/>
</dbReference>
<organism evidence="7 8">
    <name type="scientific">Aquibacillus rhizosphaerae</name>
    <dbReference type="NCBI Taxonomy" id="3051431"/>
    <lineage>
        <taxon>Bacteria</taxon>
        <taxon>Bacillati</taxon>
        <taxon>Bacillota</taxon>
        <taxon>Bacilli</taxon>
        <taxon>Bacillales</taxon>
        <taxon>Bacillaceae</taxon>
        <taxon>Aquibacillus</taxon>
    </lineage>
</organism>
<feature type="transmembrane region" description="Helical" evidence="5">
    <location>
        <begin position="20"/>
        <end position="41"/>
    </location>
</feature>
<evidence type="ECO:0000259" key="6">
    <source>
        <dbReference type="Pfam" id="PF12698"/>
    </source>
</evidence>
<dbReference type="Pfam" id="PF12698">
    <property type="entry name" value="ABC2_membrane_3"/>
    <property type="match status" value="1"/>
</dbReference>
<dbReference type="RefSeq" id="WP_285934286.1">
    <property type="nucleotide sequence ID" value="NZ_JASTZU010000063.1"/>
</dbReference>
<evidence type="ECO:0000313" key="8">
    <source>
        <dbReference type="Proteomes" id="UP001235343"/>
    </source>
</evidence>
<keyword evidence="3 5" id="KW-1133">Transmembrane helix</keyword>
<proteinExistence type="predicted"/>
<protein>
    <submittedName>
        <fullName evidence="7">ABC transporter permease</fullName>
    </submittedName>
</protein>
<dbReference type="EMBL" id="JASTZU010000063">
    <property type="protein sequence ID" value="MDL4842993.1"/>
    <property type="molecule type" value="Genomic_DNA"/>
</dbReference>
<dbReference type="InterPro" id="IPR052902">
    <property type="entry name" value="ABC-2_transporter"/>
</dbReference>
<accession>A0ABT7LAW6</accession>
<reference evidence="7 8" key="1">
    <citation type="submission" date="2023-06" db="EMBL/GenBank/DDBJ databases">
        <title>Aquibacillus rhizosphaerae LR5S19.</title>
        <authorList>
            <person name="Sun J.-Q."/>
        </authorList>
    </citation>
    <scope>NUCLEOTIDE SEQUENCE [LARGE SCALE GENOMIC DNA]</scope>
    <source>
        <strain evidence="7 8">LR5S19</strain>
    </source>
</reference>
<feature type="transmembrane region" description="Helical" evidence="5">
    <location>
        <begin position="394"/>
        <end position="421"/>
    </location>
</feature>
<sequence length="427" mass="46398">MLSFLKKDVLVLVRDRTELLILLLMPIILTVILGFALKGMFGGEQSGLDIEVAIVNQDNTEIGLEDFSRKVSNLSLPEDAKNQLIETAEIAAPFKVLEEFFESKEISEAIKVHDMKAAEATEALEAEEVDAVLTVPSGFTYQALMKMLLDQGEGSELLVEEGSHALLSASIFHDIVTSYVDTMNIETAIAEATENLNLSTERASKVNQTELGGKLTATDEEAISSMEYYAIGMAVMFALYVASTIAGKAYVETYQHVFDRILLSGKHPILYLSGKAISTSTLVFLQVVILFAMARFILQAFSEKPLSFWIGMLVITLLFAICIGGFGALLTAITLRFKSNALPAIFSGGIVSIFALLGGSFVPTANLPEVFGILGNWTPNGIMLSALQQWSQGLSVAFITPLVVRLLIIAVITFGMSLLVFSKRRAT</sequence>
<dbReference type="InterPro" id="IPR013525">
    <property type="entry name" value="ABC2_TM"/>
</dbReference>
<name>A0ABT7LAW6_9BACI</name>
<dbReference type="PANTHER" id="PTHR43027">
    <property type="entry name" value="DOXORUBICIN RESISTANCE ABC TRANSPORTER PERMEASE PROTEIN DRRC-RELATED"/>
    <property type="match status" value="1"/>
</dbReference>
<evidence type="ECO:0000256" key="5">
    <source>
        <dbReference type="SAM" id="Phobius"/>
    </source>
</evidence>
<keyword evidence="4 5" id="KW-0472">Membrane</keyword>
<keyword evidence="2 5" id="KW-0812">Transmembrane</keyword>
<evidence type="ECO:0000256" key="2">
    <source>
        <dbReference type="ARBA" id="ARBA00022692"/>
    </source>
</evidence>
<feature type="transmembrane region" description="Helical" evidence="5">
    <location>
        <begin position="306"/>
        <end position="330"/>
    </location>
</feature>
<dbReference type="Proteomes" id="UP001235343">
    <property type="component" value="Unassembled WGS sequence"/>
</dbReference>